<dbReference type="GO" id="GO:0009055">
    <property type="term" value="F:electron transfer activity"/>
    <property type="evidence" value="ECO:0007669"/>
    <property type="project" value="InterPro"/>
</dbReference>
<feature type="signal peptide" evidence="10">
    <location>
        <begin position="1"/>
        <end position="41"/>
    </location>
</feature>
<keyword evidence="2" id="KW-0813">Transport</keyword>
<name>A0AA37M8H3_9HYPH</name>
<evidence type="ECO:0000313" key="13">
    <source>
        <dbReference type="Proteomes" id="UP001055286"/>
    </source>
</evidence>
<evidence type="ECO:0000259" key="11">
    <source>
        <dbReference type="PROSITE" id="PS51007"/>
    </source>
</evidence>
<organism evidence="12 13">
    <name type="scientific">Methylobacterium frigidaeris</name>
    <dbReference type="NCBI Taxonomy" id="2038277"/>
    <lineage>
        <taxon>Bacteria</taxon>
        <taxon>Pseudomonadati</taxon>
        <taxon>Pseudomonadota</taxon>
        <taxon>Alphaproteobacteria</taxon>
        <taxon>Hyphomicrobiales</taxon>
        <taxon>Methylobacteriaceae</taxon>
        <taxon>Methylobacterium</taxon>
    </lineage>
</organism>
<evidence type="ECO:0000256" key="8">
    <source>
        <dbReference type="PIRSR" id="PIRSR000005-1"/>
    </source>
</evidence>
<comment type="PTM">
    <text evidence="8">Binds 2 heme c groups covalently per subunit.</text>
</comment>
<evidence type="ECO:0000256" key="9">
    <source>
        <dbReference type="PIRSR" id="PIRSR000005-2"/>
    </source>
</evidence>
<feature type="binding site" description="axial binding residue" evidence="9">
    <location>
        <position position="91"/>
    </location>
    <ligand>
        <name>heme c</name>
        <dbReference type="ChEBI" id="CHEBI:61717"/>
        <label>1</label>
    </ligand>
    <ligandPart>
        <name>Fe</name>
        <dbReference type="ChEBI" id="CHEBI:18248"/>
    </ligandPart>
</feature>
<feature type="binding site" description="covalent" evidence="8">
    <location>
        <position position="54"/>
    </location>
    <ligand>
        <name>heme c</name>
        <dbReference type="ChEBI" id="CHEBI:61717"/>
        <label>1</label>
    </ligand>
</feature>
<sequence>MSGVSPRARKPARRISGPARAALAVVTLLACTSARTTSARAAEAPEVAQACLACHGEALAEGAPPIAGHSSNYIQLQLVFFRAGRRKNEIMQGVAEGLSDNDIRALGKYFASLPVPDVKPPADTQADLTKAGEAAALQHRCAACHGDTYLGIQAAPRVARLPEAYLAKALGDYRTGTRPSSGGAAMTEVAGSLSDADIKALAHYLAVLP</sequence>
<dbReference type="PROSITE" id="PS51007">
    <property type="entry name" value="CYTC"/>
    <property type="match status" value="2"/>
</dbReference>
<keyword evidence="5" id="KW-0574">Periplasm</keyword>
<dbReference type="SUPFAM" id="SSF46626">
    <property type="entry name" value="Cytochrome c"/>
    <property type="match status" value="2"/>
</dbReference>
<dbReference type="EMBL" id="BPQJ01000052">
    <property type="protein sequence ID" value="GJD65981.1"/>
    <property type="molecule type" value="Genomic_DNA"/>
</dbReference>
<accession>A0AA37M8H3</accession>
<evidence type="ECO:0000256" key="1">
    <source>
        <dbReference type="ARBA" id="ARBA00004418"/>
    </source>
</evidence>
<evidence type="ECO:0000256" key="3">
    <source>
        <dbReference type="ARBA" id="ARBA00022617"/>
    </source>
</evidence>
<proteinExistence type="predicted"/>
<feature type="chain" id="PRO_5041463455" description="Cytochrome c domain-containing protein" evidence="10">
    <location>
        <begin position="42"/>
        <end position="209"/>
    </location>
</feature>
<dbReference type="InterPro" id="IPR036909">
    <property type="entry name" value="Cyt_c-like_dom_sf"/>
</dbReference>
<keyword evidence="13" id="KW-1185">Reference proteome</keyword>
<feature type="binding site" description="axial binding residue" evidence="9">
    <location>
        <position position="186"/>
    </location>
    <ligand>
        <name>heme c</name>
        <dbReference type="ChEBI" id="CHEBI:61717"/>
        <label>2</label>
    </ligand>
    <ligandPart>
        <name>Fe</name>
        <dbReference type="ChEBI" id="CHEBI:18248"/>
    </ligandPart>
</feature>
<evidence type="ECO:0000313" key="12">
    <source>
        <dbReference type="EMBL" id="GJD65981.1"/>
    </source>
</evidence>
<dbReference type="Gene3D" id="1.10.760.10">
    <property type="entry name" value="Cytochrome c-like domain"/>
    <property type="match status" value="2"/>
</dbReference>
<dbReference type="PANTHER" id="PTHR33751:SF9">
    <property type="entry name" value="CYTOCHROME C4"/>
    <property type="match status" value="1"/>
</dbReference>
<feature type="binding site" description="covalent" evidence="8">
    <location>
        <position position="144"/>
    </location>
    <ligand>
        <name>heme c</name>
        <dbReference type="ChEBI" id="CHEBI:61717"/>
        <label>2</label>
    </ligand>
</feature>
<reference evidence="12" key="2">
    <citation type="submission" date="2021-08" db="EMBL/GenBank/DDBJ databases">
        <authorList>
            <person name="Tani A."/>
            <person name="Ola A."/>
            <person name="Ogura Y."/>
            <person name="Katsura K."/>
            <person name="Hayashi T."/>
        </authorList>
    </citation>
    <scope>NUCLEOTIDE SEQUENCE</scope>
    <source>
        <strain evidence="12">JCM 32048</strain>
    </source>
</reference>
<evidence type="ECO:0000256" key="6">
    <source>
        <dbReference type="ARBA" id="ARBA00022982"/>
    </source>
</evidence>
<feature type="binding site" description="covalent" evidence="8">
    <location>
        <position position="141"/>
    </location>
    <ligand>
        <name>heme c</name>
        <dbReference type="ChEBI" id="CHEBI:61717"/>
        <label>2</label>
    </ligand>
</feature>
<evidence type="ECO:0000256" key="10">
    <source>
        <dbReference type="SAM" id="SignalP"/>
    </source>
</evidence>
<keyword evidence="4 9" id="KW-0479">Metal-binding</keyword>
<keyword evidence="3 8" id="KW-0349">Heme</keyword>
<evidence type="ECO:0000256" key="2">
    <source>
        <dbReference type="ARBA" id="ARBA00022448"/>
    </source>
</evidence>
<dbReference type="InterPro" id="IPR050597">
    <property type="entry name" value="Cytochrome_c_Oxidase_Subunit"/>
</dbReference>
<dbReference type="InterPro" id="IPR009056">
    <property type="entry name" value="Cyt_c-like_dom"/>
</dbReference>
<keyword evidence="6" id="KW-0249">Electron transport</keyword>
<keyword evidence="10" id="KW-0732">Signal</keyword>
<dbReference type="PROSITE" id="PS51257">
    <property type="entry name" value="PROKAR_LIPOPROTEIN"/>
    <property type="match status" value="1"/>
</dbReference>
<comment type="caution">
    <text evidence="12">The sequence shown here is derived from an EMBL/GenBank/DDBJ whole genome shotgun (WGS) entry which is preliminary data.</text>
</comment>
<dbReference type="PIRSF" id="PIRSF000005">
    <property type="entry name" value="Cytochrome_c4"/>
    <property type="match status" value="1"/>
</dbReference>
<dbReference type="InterPro" id="IPR024167">
    <property type="entry name" value="Cytochrome_c4-like"/>
</dbReference>
<evidence type="ECO:0000256" key="7">
    <source>
        <dbReference type="ARBA" id="ARBA00023004"/>
    </source>
</evidence>
<gene>
    <name evidence="12" type="ORF">MPEAHAMD_6177</name>
</gene>
<feature type="domain" description="Cytochrome c" evidence="11">
    <location>
        <begin position="127"/>
        <end position="209"/>
    </location>
</feature>
<dbReference type="GO" id="GO:0005506">
    <property type="term" value="F:iron ion binding"/>
    <property type="evidence" value="ECO:0007669"/>
    <property type="project" value="InterPro"/>
</dbReference>
<feature type="binding site" description="axial binding residue" evidence="9">
    <location>
        <position position="55"/>
    </location>
    <ligand>
        <name>heme c</name>
        <dbReference type="ChEBI" id="CHEBI:61717"/>
        <label>1</label>
    </ligand>
    <ligandPart>
        <name>Fe</name>
        <dbReference type="ChEBI" id="CHEBI:18248"/>
    </ligandPart>
</feature>
<feature type="binding site" description="covalent" evidence="8">
    <location>
        <position position="51"/>
    </location>
    <ligand>
        <name>heme c</name>
        <dbReference type="ChEBI" id="CHEBI:61717"/>
        <label>1</label>
    </ligand>
</feature>
<keyword evidence="7 9" id="KW-0408">Iron</keyword>
<feature type="binding site" description="axial binding residue" evidence="9">
    <location>
        <position position="145"/>
    </location>
    <ligand>
        <name>heme c</name>
        <dbReference type="ChEBI" id="CHEBI:61717"/>
        <label>2</label>
    </ligand>
    <ligandPart>
        <name>Fe</name>
        <dbReference type="ChEBI" id="CHEBI:18248"/>
    </ligandPart>
</feature>
<dbReference type="GO" id="GO:0020037">
    <property type="term" value="F:heme binding"/>
    <property type="evidence" value="ECO:0007669"/>
    <property type="project" value="InterPro"/>
</dbReference>
<dbReference type="GO" id="GO:0042597">
    <property type="term" value="C:periplasmic space"/>
    <property type="evidence" value="ECO:0007669"/>
    <property type="project" value="UniProtKB-SubCell"/>
</dbReference>
<evidence type="ECO:0000256" key="5">
    <source>
        <dbReference type="ARBA" id="ARBA00022764"/>
    </source>
</evidence>
<dbReference type="AlphaFoldDB" id="A0AA37M8H3"/>
<dbReference type="PANTHER" id="PTHR33751">
    <property type="entry name" value="CBB3-TYPE CYTOCHROME C OXIDASE SUBUNIT FIXP"/>
    <property type="match status" value="1"/>
</dbReference>
<reference evidence="12" key="1">
    <citation type="journal article" date="2016" name="Front. Microbiol.">
        <title>Genome Sequence of the Piezophilic, Mesophilic Sulfate-Reducing Bacterium Desulfovibrio indicus J2T.</title>
        <authorList>
            <person name="Cao J."/>
            <person name="Maignien L."/>
            <person name="Shao Z."/>
            <person name="Alain K."/>
            <person name="Jebbar M."/>
        </authorList>
    </citation>
    <scope>NUCLEOTIDE SEQUENCE</scope>
    <source>
        <strain evidence="12">JCM 32048</strain>
    </source>
</reference>
<dbReference type="Pfam" id="PF00034">
    <property type="entry name" value="Cytochrom_C"/>
    <property type="match status" value="1"/>
</dbReference>
<protein>
    <recommendedName>
        <fullName evidence="11">Cytochrome c domain-containing protein</fullName>
    </recommendedName>
</protein>
<evidence type="ECO:0000256" key="4">
    <source>
        <dbReference type="ARBA" id="ARBA00022723"/>
    </source>
</evidence>
<feature type="domain" description="Cytochrome c" evidence="11">
    <location>
        <begin position="39"/>
        <end position="114"/>
    </location>
</feature>
<dbReference type="Proteomes" id="UP001055286">
    <property type="component" value="Unassembled WGS sequence"/>
</dbReference>
<comment type="subcellular location">
    <subcellularLocation>
        <location evidence="1">Periplasm</location>
    </subcellularLocation>
</comment>